<keyword evidence="4 5" id="KW-0472">Membrane</keyword>
<keyword evidence="10" id="KW-1185">Reference proteome</keyword>
<evidence type="ECO:0000313" key="10">
    <source>
        <dbReference type="Proteomes" id="UP000008141"/>
    </source>
</evidence>
<dbReference type="GeneID" id="17355173"/>
<keyword evidence="3 7" id="KW-1133">Transmembrane helix</keyword>
<evidence type="ECO:0000256" key="2">
    <source>
        <dbReference type="ARBA" id="ARBA00022692"/>
    </source>
</evidence>
<dbReference type="GO" id="GO:0005789">
    <property type="term" value="C:endoplasmic reticulum membrane"/>
    <property type="evidence" value="ECO:0007669"/>
    <property type="project" value="UniProtKB-SubCell"/>
</dbReference>
<dbReference type="InterPro" id="IPR016439">
    <property type="entry name" value="Lag1/Lac1-like"/>
</dbReference>
<dbReference type="InterPro" id="IPR006634">
    <property type="entry name" value="TLC-dom"/>
</dbReference>
<dbReference type="eggNOG" id="KOG1607">
    <property type="taxonomic scope" value="Eukaryota"/>
</dbReference>
<dbReference type="GO" id="GO:0050291">
    <property type="term" value="F:sphingosine N-acyltransferase activity"/>
    <property type="evidence" value="ECO:0007669"/>
    <property type="project" value="InterPro"/>
</dbReference>
<comment type="subcellular location">
    <subcellularLocation>
        <location evidence="1">Membrane</location>
        <topology evidence="1">Multi-pass membrane protein</topology>
    </subcellularLocation>
</comment>
<dbReference type="EMBL" id="GL433844">
    <property type="protein sequence ID" value="EFN55716.1"/>
    <property type="molecule type" value="Genomic_DNA"/>
</dbReference>
<accession>E1ZET7</accession>
<organism evidence="10">
    <name type="scientific">Chlorella variabilis</name>
    <name type="common">Green alga</name>
    <dbReference type="NCBI Taxonomy" id="554065"/>
    <lineage>
        <taxon>Eukaryota</taxon>
        <taxon>Viridiplantae</taxon>
        <taxon>Chlorophyta</taxon>
        <taxon>core chlorophytes</taxon>
        <taxon>Trebouxiophyceae</taxon>
        <taxon>Chlorellales</taxon>
        <taxon>Chlorellaceae</taxon>
        <taxon>Chlorella clade</taxon>
        <taxon>Chlorella</taxon>
    </lineage>
</organism>
<evidence type="ECO:0000313" key="9">
    <source>
        <dbReference type="EMBL" id="EFN55716.1"/>
    </source>
</evidence>
<dbReference type="InParanoid" id="E1ZET7"/>
<dbReference type="SMART" id="SM00724">
    <property type="entry name" value="TLC"/>
    <property type="match status" value="1"/>
</dbReference>
<dbReference type="PANTHER" id="PTHR12560:SF0">
    <property type="entry name" value="LD18904P"/>
    <property type="match status" value="1"/>
</dbReference>
<feature type="transmembrane region" description="Helical" evidence="7">
    <location>
        <begin position="163"/>
        <end position="183"/>
    </location>
</feature>
<dbReference type="RefSeq" id="XP_005847818.1">
    <property type="nucleotide sequence ID" value="XM_005847756.1"/>
</dbReference>
<evidence type="ECO:0000256" key="7">
    <source>
        <dbReference type="SAM" id="Phobius"/>
    </source>
</evidence>
<dbReference type="PANTHER" id="PTHR12560">
    <property type="entry name" value="LONGEVITY ASSURANCE FACTOR 1 LAG1"/>
    <property type="match status" value="1"/>
</dbReference>
<feature type="compositionally biased region" description="Low complexity" evidence="6">
    <location>
        <begin position="219"/>
        <end position="232"/>
    </location>
</feature>
<sequence length="273" mass="29824">MPTTATAAACLRRNGGCWFLNTSTCLVGWPNLPTEPEVRRYYQLELAWYLHMLLKPVLRYGLPDGRDMLIHHAASLTLIVISYVTNLTRLGTVVLGTFAMSNPLLHLAKICNQLSLGPLKIGGFMIFALIFFLSRILLVPWAVLKVTWLDCRHEVPYAVEDFWAIHLVYSLLLTLLYAMQLLWMRGILRVLRSALQHGSDAASHMSARIDPAKRYKVGADPGAPPVRGAAAAQHGGSNGAANGALPRTPSPPDPPTLPKGSNGGEGATGRKNR</sequence>
<feature type="region of interest" description="Disordered" evidence="6">
    <location>
        <begin position="219"/>
        <end position="273"/>
    </location>
</feature>
<dbReference type="OrthoDB" id="506011at2759"/>
<dbReference type="Pfam" id="PF03798">
    <property type="entry name" value="TRAM_LAG1_CLN8"/>
    <property type="match status" value="1"/>
</dbReference>
<protein>
    <recommendedName>
        <fullName evidence="8">TLC domain-containing protein</fullName>
    </recommendedName>
</protein>
<dbReference type="GO" id="GO:0046513">
    <property type="term" value="P:ceramide biosynthetic process"/>
    <property type="evidence" value="ECO:0007669"/>
    <property type="project" value="InterPro"/>
</dbReference>
<evidence type="ECO:0000256" key="1">
    <source>
        <dbReference type="ARBA" id="ARBA00004141"/>
    </source>
</evidence>
<dbReference type="STRING" id="554065.E1ZET7"/>
<evidence type="ECO:0000256" key="3">
    <source>
        <dbReference type="ARBA" id="ARBA00022989"/>
    </source>
</evidence>
<dbReference type="OMA" id="HMSARID"/>
<evidence type="ECO:0000256" key="6">
    <source>
        <dbReference type="SAM" id="MobiDB-lite"/>
    </source>
</evidence>
<name>E1ZET7_CHLVA</name>
<reference evidence="9 10" key="1">
    <citation type="journal article" date="2010" name="Plant Cell">
        <title>The Chlorella variabilis NC64A genome reveals adaptation to photosymbiosis, coevolution with viruses, and cryptic sex.</title>
        <authorList>
            <person name="Blanc G."/>
            <person name="Duncan G."/>
            <person name="Agarkova I."/>
            <person name="Borodovsky M."/>
            <person name="Gurnon J."/>
            <person name="Kuo A."/>
            <person name="Lindquist E."/>
            <person name="Lucas S."/>
            <person name="Pangilinan J."/>
            <person name="Polle J."/>
            <person name="Salamov A."/>
            <person name="Terry A."/>
            <person name="Yamada T."/>
            <person name="Dunigan D.D."/>
            <person name="Grigoriev I.V."/>
            <person name="Claverie J.M."/>
            <person name="Van Etten J.L."/>
        </authorList>
    </citation>
    <scope>NUCLEOTIDE SEQUENCE [LARGE SCALE GENOMIC DNA]</scope>
    <source>
        <strain evidence="9 10">NC64A</strain>
    </source>
</reference>
<feature type="domain" description="TLC" evidence="8">
    <location>
        <begin position="1"/>
        <end position="196"/>
    </location>
</feature>
<evidence type="ECO:0000259" key="8">
    <source>
        <dbReference type="PROSITE" id="PS50922"/>
    </source>
</evidence>
<feature type="compositionally biased region" description="Pro residues" evidence="6">
    <location>
        <begin position="248"/>
        <end position="257"/>
    </location>
</feature>
<dbReference type="PROSITE" id="PS50922">
    <property type="entry name" value="TLC"/>
    <property type="match status" value="1"/>
</dbReference>
<dbReference type="AlphaFoldDB" id="E1ZET7"/>
<gene>
    <name evidence="9" type="ORF">CHLNCDRAFT_52373</name>
</gene>
<evidence type="ECO:0000256" key="5">
    <source>
        <dbReference type="PROSITE-ProRule" id="PRU00205"/>
    </source>
</evidence>
<feature type="transmembrane region" description="Helical" evidence="7">
    <location>
        <begin position="121"/>
        <end position="143"/>
    </location>
</feature>
<dbReference type="Proteomes" id="UP000008141">
    <property type="component" value="Unassembled WGS sequence"/>
</dbReference>
<evidence type="ECO:0000256" key="4">
    <source>
        <dbReference type="ARBA" id="ARBA00023136"/>
    </source>
</evidence>
<dbReference type="KEGG" id="cvr:CHLNCDRAFT_52373"/>
<proteinExistence type="predicted"/>
<keyword evidence="2 5" id="KW-0812">Transmembrane</keyword>